<keyword evidence="5" id="KW-1185">Reference proteome</keyword>
<evidence type="ECO:0000313" key="4">
    <source>
        <dbReference type="EMBL" id="SEW51374.1"/>
    </source>
</evidence>
<feature type="coiled-coil region" evidence="1">
    <location>
        <begin position="692"/>
        <end position="730"/>
    </location>
</feature>
<evidence type="ECO:0000256" key="1">
    <source>
        <dbReference type="SAM" id="Coils"/>
    </source>
</evidence>
<feature type="domain" description="eCIS core" evidence="3">
    <location>
        <begin position="165"/>
        <end position="239"/>
    </location>
</feature>
<feature type="region of interest" description="Disordered" evidence="2">
    <location>
        <begin position="100"/>
        <end position="141"/>
    </location>
</feature>
<keyword evidence="1" id="KW-0175">Coiled coil</keyword>
<proteinExistence type="predicted"/>
<protein>
    <recommendedName>
        <fullName evidence="3">eCIS core domain-containing protein</fullName>
    </recommendedName>
</protein>
<dbReference type="Pfam" id="PF13699">
    <property type="entry name" value="eCIS_core"/>
    <property type="match status" value="1"/>
</dbReference>
<evidence type="ECO:0000313" key="5">
    <source>
        <dbReference type="Proteomes" id="UP000199310"/>
    </source>
</evidence>
<feature type="region of interest" description="Disordered" evidence="2">
    <location>
        <begin position="1"/>
        <end position="41"/>
    </location>
</feature>
<dbReference type="EMBL" id="FOJG01000002">
    <property type="protein sequence ID" value="SEW51374.1"/>
    <property type="molecule type" value="Genomic_DNA"/>
</dbReference>
<dbReference type="AlphaFoldDB" id="A0A1I0S6X9"/>
<dbReference type="InterPro" id="IPR025295">
    <property type="entry name" value="eCIS_core_dom"/>
</dbReference>
<sequence length="865" mass="93190">MKTVTPRTATAAPHRAGQPFFNKGKGGFFSNEKSTGSFFPGQPVVQTKLSVGEPGDHYEKEADATADKVVQRLAQPAPATPVEGSPLQRKSPAIQLKCAACEHEEQEQKEEQSEKKKPGLQRKPIFDTGGPSEIRLQPAGSGGAAVAAPAVEAGISSSKGKGQSMARDVRQDMEGAFGKSFENVQIHTGSHAAGLNNSLQARAFTHGNDIYFNQREYNPGSDSGKHLLAHELTHVLQQNTLTPAAMPQMVQREGLLSSVVSTVAGGLGDLADLLGIKIPESPLEAAEMILDAASGTAAQVVISTIPGLPAALLMLKGFVATVKMIQEVIAHKEQILAEIKAFIEQKIDAIGPAVQKYFFSLPFADRRHLEIIWDDYLKPMLSHLKDNWWETIKETVHDQLYPFEGITTAFETDPKNQKGLGKEIATLMKDAKLAIHELKELNVGKFTDQFLYVQKDLLSIANRFYGWVAIVIVASETVMGLVGGAAAGGVGAAPGAAAGFGAGLATAGSIGEGLLAATIGTELLVILKSVLSLNSIEACAKDGALAAENDNYYKRIAEGSISTAMMLALLALAWVGGKIAGAILKQVVSWLPKDLQMLIARYLRYIEMGAKGEVKNGKIKGETETPGAKGEAPKIEAEGNSIDGKRKVQVDENGKCLVCASPCDDIRLKYDKEIKLDNRMRGGTPDAFETRLRNIEARADLTEQQKLALYENVEQEIANFRQRFKDLAIEDGKVGPKKDAEASAVLQAEQTGRLKGRARRPDTDNGEAPHDFAMVDEKNKLINYVEIKTPVEPTLPNGKTYGVDLQAKDIGLKIQKYTRDVEVVVDVGNLTPAEKATFLKELDAIMKGPPSPIPDGTKRVIIINN</sequence>
<dbReference type="OrthoDB" id="4317910at2"/>
<evidence type="ECO:0000256" key="2">
    <source>
        <dbReference type="SAM" id="MobiDB-lite"/>
    </source>
</evidence>
<organism evidence="4 5">
    <name type="scientific">Chitinophaga arvensicola</name>
    <dbReference type="NCBI Taxonomy" id="29529"/>
    <lineage>
        <taxon>Bacteria</taxon>
        <taxon>Pseudomonadati</taxon>
        <taxon>Bacteroidota</taxon>
        <taxon>Chitinophagia</taxon>
        <taxon>Chitinophagales</taxon>
        <taxon>Chitinophagaceae</taxon>
        <taxon>Chitinophaga</taxon>
    </lineage>
</organism>
<accession>A0A1I0S6X9</accession>
<dbReference type="RefSeq" id="WP_089897743.1">
    <property type="nucleotide sequence ID" value="NZ_FOJG01000002.1"/>
</dbReference>
<feature type="compositionally biased region" description="Low complexity" evidence="2">
    <location>
        <begin position="1"/>
        <end position="34"/>
    </location>
</feature>
<name>A0A1I0S6X9_9BACT</name>
<dbReference type="STRING" id="29529.SAMN04488122_4219"/>
<feature type="region of interest" description="Disordered" evidence="2">
    <location>
        <begin position="738"/>
        <end position="769"/>
    </location>
</feature>
<evidence type="ECO:0000259" key="3">
    <source>
        <dbReference type="Pfam" id="PF13699"/>
    </source>
</evidence>
<reference evidence="5" key="1">
    <citation type="submission" date="2016-10" db="EMBL/GenBank/DDBJ databases">
        <authorList>
            <person name="Varghese N."/>
            <person name="Submissions S."/>
        </authorList>
    </citation>
    <scope>NUCLEOTIDE SEQUENCE [LARGE SCALE GENOMIC DNA]</scope>
    <source>
        <strain evidence="5">DSM 3695</strain>
    </source>
</reference>
<dbReference type="Proteomes" id="UP000199310">
    <property type="component" value="Unassembled WGS sequence"/>
</dbReference>
<feature type="compositionally biased region" description="Basic and acidic residues" evidence="2">
    <location>
        <begin position="759"/>
        <end position="769"/>
    </location>
</feature>
<gene>
    <name evidence="4" type="ORF">SAMN04488122_4219</name>
</gene>